<sequence length="562" mass="57633">MTSATKLASTSAVAALVLATVWLFWPSSLGGATTYVSTTGTSMEPDFHTGDLALLSTADSYAVGDVVAYHSESLDTIVMHRVVAVEGGRFVTQGDNNDWLDDDRPTEDEILGELFFSIPQGGTALDALRSPGVFLPLLAVAAAVLAAGARKPPVRASLRALRRRAARFSLPAAAAEVDEPQAAGGARTRLSSTSARALARQVALGAGGVTLLAAVACGVLLAVPTTQTETRTLQVTQEGRFSYTGDAVVGTTYPTGVVSTGDTVWNRLVDDLTVSLDTAVTGAGITGTAGTLHLDVVVSAPDGWSAVLTSGAPATLTGGRATAAVDVDPEAAAELLGRHHEETGTSAGGATLTVTPVGETTGTVSGRAFRAEAPAGLAFALDGTSLRPTSTDDAAFAPVTRTAVDIEEAGPRSIAVLALTVSIGQARTFAGAVLLLALVTFVVAAWLGRLGRDDVADSFLVRHADRILPVASFSPAGTVIDVSDAESLHRVAERFDTVVLHHAGDAEDTFAVRDVDATYRFVVPIGPDGRRGKPPVPAARVADPAPEPADVTGPLGYRGLFA</sequence>
<dbReference type="AlphaFoldDB" id="A0A286H958"/>
<dbReference type="Gene3D" id="2.10.109.10">
    <property type="entry name" value="Umud Fragment, subunit A"/>
    <property type="match status" value="1"/>
</dbReference>
<dbReference type="Pfam" id="PF00717">
    <property type="entry name" value="Peptidase_S24"/>
    <property type="match status" value="1"/>
</dbReference>
<feature type="transmembrane region" description="Helical" evidence="8">
    <location>
        <begin position="429"/>
        <end position="448"/>
    </location>
</feature>
<dbReference type="RefSeq" id="WP_097186033.1">
    <property type="nucleotide sequence ID" value="NZ_OCNK01000008.1"/>
</dbReference>
<evidence type="ECO:0000256" key="5">
    <source>
        <dbReference type="ARBA" id="ARBA00023136"/>
    </source>
</evidence>
<dbReference type="InterPro" id="IPR001733">
    <property type="entry name" value="Peptidase_S26B"/>
</dbReference>
<feature type="transmembrane region" description="Helical" evidence="8">
    <location>
        <begin position="202"/>
        <end position="223"/>
    </location>
</feature>
<name>A0A286H958_9ACTN</name>
<dbReference type="PANTHER" id="PTHR10806">
    <property type="entry name" value="SIGNAL PEPTIDASE COMPLEX CATALYTIC SUBUNIT SEC11"/>
    <property type="match status" value="1"/>
</dbReference>
<evidence type="ECO:0000313" key="11">
    <source>
        <dbReference type="Proteomes" id="UP000219482"/>
    </source>
</evidence>
<comment type="subcellular location">
    <subcellularLocation>
        <location evidence="1">Membrane</location>
    </subcellularLocation>
</comment>
<feature type="compositionally biased region" description="Low complexity" evidence="7">
    <location>
        <begin position="538"/>
        <end position="550"/>
    </location>
</feature>
<dbReference type="GO" id="GO:0016020">
    <property type="term" value="C:membrane"/>
    <property type="evidence" value="ECO:0007669"/>
    <property type="project" value="UniProtKB-SubCell"/>
</dbReference>
<keyword evidence="11" id="KW-1185">Reference proteome</keyword>
<gene>
    <name evidence="10" type="ORF">SAMN06272739_4341</name>
</gene>
<dbReference type="CDD" id="cd06462">
    <property type="entry name" value="Peptidase_S24_S26"/>
    <property type="match status" value="1"/>
</dbReference>
<evidence type="ECO:0000256" key="4">
    <source>
        <dbReference type="ARBA" id="ARBA00022989"/>
    </source>
</evidence>
<organism evidence="10 11">
    <name type="scientific">Blastococcus haudaquaticus</name>
    <dbReference type="NCBI Taxonomy" id="1938745"/>
    <lineage>
        <taxon>Bacteria</taxon>
        <taxon>Bacillati</taxon>
        <taxon>Actinomycetota</taxon>
        <taxon>Actinomycetes</taxon>
        <taxon>Geodermatophilales</taxon>
        <taxon>Geodermatophilaceae</taxon>
        <taxon>Blastococcus</taxon>
    </lineage>
</organism>
<feature type="domain" description="Peptidase S24/S26A/S26B/S26C" evidence="9">
    <location>
        <begin position="28"/>
        <end position="112"/>
    </location>
</feature>
<dbReference type="SUPFAM" id="SSF51306">
    <property type="entry name" value="LexA/Signal peptidase"/>
    <property type="match status" value="1"/>
</dbReference>
<dbReference type="PANTHER" id="PTHR10806:SF6">
    <property type="entry name" value="SIGNAL PEPTIDASE COMPLEX CATALYTIC SUBUNIT SEC11"/>
    <property type="match status" value="1"/>
</dbReference>
<dbReference type="InterPro" id="IPR015927">
    <property type="entry name" value="Peptidase_S24_S26A/B/C"/>
</dbReference>
<evidence type="ECO:0000256" key="6">
    <source>
        <dbReference type="NCBIfam" id="TIGR02228"/>
    </source>
</evidence>
<dbReference type="EMBL" id="OCNK01000008">
    <property type="protein sequence ID" value="SOE03784.1"/>
    <property type="molecule type" value="Genomic_DNA"/>
</dbReference>
<dbReference type="EC" id="3.4.21.89" evidence="6"/>
<dbReference type="OrthoDB" id="3178064at2"/>
<evidence type="ECO:0000256" key="2">
    <source>
        <dbReference type="ARBA" id="ARBA00022670"/>
    </source>
</evidence>
<keyword evidence="3 8" id="KW-0812">Transmembrane</keyword>
<dbReference type="NCBIfam" id="TIGR02228">
    <property type="entry name" value="sigpep_I_arch"/>
    <property type="match status" value="1"/>
</dbReference>
<keyword evidence="2" id="KW-0645">Protease</keyword>
<dbReference type="GO" id="GO:0009003">
    <property type="term" value="F:signal peptidase activity"/>
    <property type="evidence" value="ECO:0007669"/>
    <property type="project" value="UniProtKB-EC"/>
</dbReference>
<evidence type="ECO:0000256" key="7">
    <source>
        <dbReference type="SAM" id="MobiDB-lite"/>
    </source>
</evidence>
<evidence type="ECO:0000256" key="3">
    <source>
        <dbReference type="ARBA" id="ARBA00022692"/>
    </source>
</evidence>
<keyword evidence="4 8" id="KW-1133">Transmembrane helix</keyword>
<evidence type="ECO:0000313" key="10">
    <source>
        <dbReference type="EMBL" id="SOE03784.1"/>
    </source>
</evidence>
<dbReference type="GO" id="GO:0004252">
    <property type="term" value="F:serine-type endopeptidase activity"/>
    <property type="evidence" value="ECO:0007669"/>
    <property type="project" value="UniProtKB-UniRule"/>
</dbReference>
<evidence type="ECO:0000256" key="1">
    <source>
        <dbReference type="ARBA" id="ARBA00004370"/>
    </source>
</evidence>
<dbReference type="Proteomes" id="UP000219482">
    <property type="component" value="Unassembled WGS sequence"/>
</dbReference>
<evidence type="ECO:0000259" key="9">
    <source>
        <dbReference type="Pfam" id="PF00717"/>
    </source>
</evidence>
<proteinExistence type="predicted"/>
<reference evidence="11" key="1">
    <citation type="submission" date="2017-09" db="EMBL/GenBank/DDBJ databases">
        <authorList>
            <person name="Varghese N."/>
            <person name="Submissions S."/>
        </authorList>
    </citation>
    <scope>NUCLEOTIDE SEQUENCE [LARGE SCALE GENOMIC DNA]</scope>
    <source>
        <strain evidence="11">DSM 44270</strain>
    </source>
</reference>
<keyword evidence="2" id="KW-0378">Hydrolase</keyword>
<keyword evidence="5 8" id="KW-0472">Membrane</keyword>
<feature type="transmembrane region" description="Helical" evidence="8">
    <location>
        <begin position="133"/>
        <end position="149"/>
    </location>
</feature>
<feature type="region of interest" description="Disordered" evidence="7">
    <location>
        <begin position="531"/>
        <end position="550"/>
    </location>
</feature>
<dbReference type="InterPro" id="IPR036286">
    <property type="entry name" value="LexA/Signal_pep-like_sf"/>
</dbReference>
<accession>A0A286H958</accession>
<protein>
    <recommendedName>
        <fullName evidence="6">Signal peptidase I</fullName>
        <ecNumber evidence="6">3.4.21.89</ecNumber>
    </recommendedName>
</protein>
<evidence type="ECO:0000256" key="8">
    <source>
        <dbReference type="SAM" id="Phobius"/>
    </source>
</evidence>
<dbReference type="GO" id="GO:0006465">
    <property type="term" value="P:signal peptide processing"/>
    <property type="evidence" value="ECO:0007669"/>
    <property type="project" value="UniProtKB-UniRule"/>
</dbReference>